<dbReference type="Pfam" id="PF04149">
    <property type="entry name" value="DUF397"/>
    <property type="match status" value="1"/>
</dbReference>
<dbReference type="AlphaFoldDB" id="A0A1G6T070"/>
<dbReference type="EMBL" id="FMZZ01000008">
    <property type="protein sequence ID" value="SDD22409.1"/>
    <property type="molecule type" value="Genomic_DNA"/>
</dbReference>
<dbReference type="InterPro" id="IPR007278">
    <property type="entry name" value="DUF397"/>
</dbReference>
<sequence length="67" mass="7271">MNNSELTHARWFKSSKSDHQSACVEAAFVGESRVATRDSKQADAGPALLFGSPQWGAFVRHLGDTAH</sequence>
<organism evidence="2 3">
    <name type="scientific">Actinokineospora iranica</name>
    <dbReference type="NCBI Taxonomy" id="1271860"/>
    <lineage>
        <taxon>Bacteria</taxon>
        <taxon>Bacillati</taxon>
        <taxon>Actinomycetota</taxon>
        <taxon>Actinomycetes</taxon>
        <taxon>Pseudonocardiales</taxon>
        <taxon>Pseudonocardiaceae</taxon>
        <taxon>Actinokineospora</taxon>
    </lineage>
</organism>
<accession>A0A1G6T070</accession>
<dbReference type="RefSeq" id="WP_228771738.1">
    <property type="nucleotide sequence ID" value="NZ_FMZZ01000008.1"/>
</dbReference>
<evidence type="ECO:0000313" key="3">
    <source>
        <dbReference type="Proteomes" id="UP000199501"/>
    </source>
</evidence>
<gene>
    <name evidence="2" type="ORF">SAMN05216174_108285</name>
</gene>
<name>A0A1G6T070_9PSEU</name>
<keyword evidence="3" id="KW-1185">Reference proteome</keyword>
<proteinExistence type="predicted"/>
<evidence type="ECO:0000259" key="1">
    <source>
        <dbReference type="Pfam" id="PF04149"/>
    </source>
</evidence>
<protein>
    <recommendedName>
        <fullName evidence="1">DUF397 domain-containing protein</fullName>
    </recommendedName>
</protein>
<reference evidence="3" key="1">
    <citation type="submission" date="2016-10" db="EMBL/GenBank/DDBJ databases">
        <authorList>
            <person name="Varghese N."/>
            <person name="Submissions S."/>
        </authorList>
    </citation>
    <scope>NUCLEOTIDE SEQUENCE [LARGE SCALE GENOMIC DNA]</scope>
    <source>
        <strain evidence="3">IBRC-M 10403</strain>
    </source>
</reference>
<dbReference type="STRING" id="1271860.SAMN05216174_108285"/>
<evidence type="ECO:0000313" key="2">
    <source>
        <dbReference type="EMBL" id="SDD22409.1"/>
    </source>
</evidence>
<feature type="domain" description="DUF397" evidence="1">
    <location>
        <begin position="9"/>
        <end position="61"/>
    </location>
</feature>
<dbReference type="Proteomes" id="UP000199501">
    <property type="component" value="Unassembled WGS sequence"/>
</dbReference>